<keyword evidence="4" id="KW-0645">Protease</keyword>
<evidence type="ECO:0000256" key="5">
    <source>
        <dbReference type="ARBA" id="ARBA00022723"/>
    </source>
</evidence>
<dbReference type="PROSITE" id="PS00758">
    <property type="entry name" value="ARGE_DAPE_CPG2_1"/>
    <property type="match status" value="1"/>
</dbReference>
<dbReference type="Proteomes" id="UP000824035">
    <property type="component" value="Unassembled WGS sequence"/>
</dbReference>
<protein>
    <recommendedName>
        <fullName evidence="9">Peptidase T</fullName>
        <ecNumber evidence="9">3.4.11.4</ecNumber>
    </recommendedName>
</protein>
<dbReference type="Gene3D" id="3.30.70.360">
    <property type="match status" value="1"/>
</dbReference>
<dbReference type="InterPro" id="IPR011650">
    <property type="entry name" value="Peptidase_M20_dimer"/>
</dbReference>
<sequence>MRAYERFLDYAKIYTTSDDHSATHPSTARQFDLARLLEQQMKELGLQDVRVDENCYVYGVLPATPGLEDKPAIGLIAHMDTAPDAPGENVKPQVIENYDGGDVLFTGTGEYMRVAQFPELANWKGQTLITADGTTLLGADDKAGIAEILTAVERLQKEGIAHGKVCVAFTPDEEVGEGADLFDVKGFGADYAYTVDGGDVGELEYQNFNAASAFVTIHGFSVHPGSAKDLMKNAQNIAVELHAMLPADERPEHTEGTEGFYHLCEMSGTVSEAKLEYIIRDHDMEKFNARKAAMTAAADAINAKYGAGTAVLELKDSYYNMEQEILPHYHLIENAQLAVKQAGLEPKIVPIRGGTDGARLSFMGLPCPNLGTGGFNFHGPCEYITAEKMDKSVEILLNILSIYIS</sequence>
<dbReference type="AlphaFoldDB" id="A0A9D2J057"/>
<keyword evidence="3 13" id="KW-0031">Aminopeptidase</keyword>
<feature type="binding site" evidence="11">
    <location>
        <position position="140"/>
    </location>
    <ligand>
        <name>Zn(2+)</name>
        <dbReference type="ChEBI" id="CHEBI:29105"/>
        <label>1</label>
    </ligand>
</feature>
<evidence type="ECO:0000313" key="13">
    <source>
        <dbReference type="EMBL" id="HIZ30894.1"/>
    </source>
</evidence>
<feature type="binding site" evidence="11">
    <location>
        <position position="140"/>
    </location>
    <ligand>
        <name>Zn(2+)</name>
        <dbReference type="ChEBI" id="CHEBI:29105"/>
        <label>2</label>
    </ligand>
</feature>
<comment type="catalytic activity">
    <reaction evidence="1">
        <text>Release of the N-terminal residue from a tripeptide.</text>
        <dbReference type="EC" id="3.4.11.4"/>
    </reaction>
</comment>
<dbReference type="NCBIfam" id="NF009920">
    <property type="entry name" value="PRK13381.1"/>
    <property type="match status" value="1"/>
</dbReference>
<comment type="caution">
    <text evidence="13">The sequence shown here is derived from an EMBL/GenBank/DDBJ whole genome shotgun (WGS) entry which is preliminary data.</text>
</comment>
<evidence type="ECO:0000256" key="7">
    <source>
        <dbReference type="ARBA" id="ARBA00022833"/>
    </source>
</evidence>
<feature type="domain" description="Peptidase M20 dimerisation" evidence="12">
    <location>
        <begin position="206"/>
        <end position="305"/>
    </location>
</feature>
<dbReference type="PIRSF" id="PIRSF037215">
    <property type="entry name" value="Peptidase_M20B"/>
    <property type="match status" value="1"/>
</dbReference>
<keyword evidence="7 11" id="KW-0862">Zinc</keyword>
<gene>
    <name evidence="13" type="primary">pepT</name>
    <name evidence="13" type="ORF">H9813_06670</name>
</gene>
<evidence type="ECO:0000256" key="1">
    <source>
        <dbReference type="ARBA" id="ARBA00000870"/>
    </source>
</evidence>
<evidence type="ECO:0000256" key="3">
    <source>
        <dbReference type="ARBA" id="ARBA00022438"/>
    </source>
</evidence>
<dbReference type="InterPro" id="IPR001261">
    <property type="entry name" value="ArgE/DapE_CS"/>
</dbReference>
<dbReference type="PANTHER" id="PTHR42994:SF1">
    <property type="entry name" value="PEPTIDASE T"/>
    <property type="match status" value="1"/>
</dbReference>
<feature type="active site" evidence="10">
    <location>
        <position position="80"/>
    </location>
</feature>
<keyword evidence="6 13" id="KW-0378">Hydrolase</keyword>
<dbReference type="PROSITE" id="PS00759">
    <property type="entry name" value="ARGE_DAPE_CPG2_2"/>
    <property type="match status" value="1"/>
</dbReference>
<dbReference type="NCBIfam" id="NF003976">
    <property type="entry name" value="PRK05469.1"/>
    <property type="match status" value="1"/>
</dbReference>
<dbReference type="EC" id="3.4.11.4" evidence="9"/>
<keyword evidence="8" id="KW-0482">Metalloprotease</keyword>
<dbReference type="CDD" id="cd03892">
    <property type="entry name" value="M20_peptT"/>
    <property type="match status" value="1"/>
</dbReference>
<dbReference type="InterPro" id="IPR002933">
    <property type="entry name" value="Peptidase_M20"/>
</dbReference>
<dbReference type="GO" id="GO:0045148">
    <property type="term" value="F:tripeptide aminopeptidase activity"/>
    <property type="evidence" value="ECO:0007669"/>
    <property type="project" value="UniProtKB-UniRule"/>
</dbReference>
<feature type="binding site" evidence="11">
    <location>
        <position position="378"/>
    </location>
    <ligand>
        <name>Zn(2+)</name>
        <dbReference type="ChEBI" id="CHEBI:29105"/>
        <label>2</label>
    </ligand>
</feature>
<dbReference type="SUPFAM" id="SSF55031">
    <property type="entry name" value="Bacterial exopeptidase dimerisation domain"/>
    <property type="match status" value="1"/>
</dbReference>
<reference evidence="13" key="2">
    <citation type="submission" date="2021-04" db="EMBL/GenBank/DDBJ databases">
        <authorList>
            <person name="Gilroy R."/>
        </authorList>
    </citation>
    <scope>NUCLEOTIDE SEQUENCE</scope>
    <source>
        <strain evidence="13">ChiGjej4B4-18154</strain>
    </source>
</reference>
<dbReference type="NCBIfam" id="TIGR01882">
    <property type="entry name" value="peptidase-T"/>
    <property type="match status" value="1"/>
</dbReference>
<organism evidence="13 14">
    <name type="scientific">Candidatus Allofournierella merdipullorum</name>
    <dbReference type="NCBI Taxonomy" id="2838595"/>
    <lineage>
        <taxon>Bacteria</taxon>
        <taxon>Bacillati</taxon>
        <taxon>Bacillota</taxon>
        <taxon>Clostridia</taxon>
        <taxon>Eubacteriales</taxon>
        <taxon>Oscillospiraceae</taxon>
        <taxon>Allofournierella</taxon>
    </lineage>
</organism>
<dbReference type="GO" id="GO:0008270">
    <property type="term" value="F:zinc ion binding"/>
    <property type="evidence" value="ECO:0007669"/>
    <property type="project" value="InterPro"/>
</dbReference>
<dbReference type="GO" id="GO:0008237">
    <property type="term" value="F:metallopeptidase activity"/>
    <property type="evidence" value="ECO:0007669"/>
    <property type="project" value="UniProtKB-KW"/>
</dbReference>
<dbReference type="Pfam" id="PF01546">
    <property type="entry name" value="Peptidase_M20"/>
    <property type="match status" value="1"/>
</dbReference>
<evidence type="ECO:0000256" key="10">
    <source>
        <dbReference type="PIRSR" id="PIRSR037215-1"/>
    </source>
</evidence>
<dbReference type="InterPro" id="IPR036264">
    <property type="entry name" value="Bact_exopeptidase_dim_dom"/>
</dbReference>
<feature type="binding site" evidence="11">
    <location>
        <position position="78"/>
    </location>
    <ligand>
        <name>Zn(2+)</name>
        <dbReference type="ChEBI" id="CHEBI:29105"/>
        <label>1</label>
    </ligand>
</feature>
<evidence type="ECO:0000256" key="2">
    <source>
        <dbReference type="ARBA" id="ARBA00009692"/>
    </source>
</evidence>
<dbReference type="EMBL" id="DXBV01000063">
    <property type="protein sequence ID" value="HIZ30894.1"/>
    <property type="molecule type" value="Genomic_DNA"/>
</dbReference>
<feature type="active site" description="Proton acceptor" evidence="10">
    <location>
        <position position="173"/>
    </location>
</feature>
<feature type="binding site" evidence="11">
    <location>
        <position position="174"/>
    </location>
    <ligand>
        <name>Zn(2+)</name>
        <dbReference type="ChEBI" id="CHEBI:29105"/>
        <label>2</label>
    </ligand>
</feature>
<evidence type="ECO:0000256" key="8">
    <source>
        <dbReference type="ARBA" id="ARBA00023049"/>
    </source>
</evidence>
<dbReference type="Pfam" id="PF07687">
    <property type="entry name" value="M20_dimer"/>
    <property type="match status" value="1"/>
</dbReference>
<evidence type="ECO:0000259" key="12">
    <source>
        <dbReference type="Pfam" id="PF07687"/>
    </source>
</evidence>
<proteinExistence type="inferred from homology"/>
<comment type="cofactor">
    <cofactor evidence="11">
        <name>Zn(2+)</name>
        <dbReference type="ChEBI" id="CHEBI:29105"/>
    </cofactor>
    <text evidence="11">Binds 2 Zn(2+) ions per subunit.</text>
</comment>
<accession>A0A9D2J057</accession>
<evidence type="ECO:0000256" key="6">
    <source>
        <dbReference type="ARBA" id="ARBA00022801"/>
    </source>
</evidence>
<dbReference type="SUPFAM" id="SSF53187">
    <property type="entry name" value="Zn-dependent exopeptidases"/>
    <property type="match status" value="1"/>
</dbReference>
<dbReference type="GO" id="GO:0006518">
    <property type="term" value="P:peptide metabolic process"/>
    <property type="evidence" value="ECO:0007669"/>
    <property type="project" value="InterPro"/>
</dbReference>
<name>A0A9D2J057_9FIRM</name>
<feature type="binding site" evidence="11">
    <location>
        <position position="196"/>
    </location>
    <ligand>
        <name>Zn(2+)</name>
        <dbReference type="ChEBI" id="CHEBI:29105"/>
        <label>1</label>
    </ligand>
</feature>
<evidence type="ECO:0000256" key="4">
    <source>
        <dbReference type="ARBA" id="ARBA00022670"/>
    </source>
</evidence>
<dbReference type="Gene3D" id="3.40.630.10">
    <property type="entry name" value="Zn peptidases"/>
    <property type="match status" value="1"/>
</dbReference>
<comment type="similarity">
    <text evidence="2">Belongs to the peptidase M20B family.</text>
</comment>
<evidence type="ECO:0000313" key="14">
    <source>
        <dbReference type="Proteomes" id="UP000824035"/>
    </source>
</evidence>
<dbReference type="PANTHER" id="PTHR42994">
    <property type="entry name" value="PEPTIDASE T"/>
    <property type="match status" value="1"/>
</dbReference>
<dbReference type="InterPro" id="IPR010161">
    <property type="entry name" value="Peptidase_M20B"/>
</dbReference>
<evidence type="ECO:0000256" key="9">
    <source>
        <dbReference type="NCBIfam" id="TIGR01882"/>
    </source>
</evidence>
<dbReference type="GO" id="GO:0006508">
    <property type="term" value="P:proteolysis"/>
    <property type="evidence" value="ECO:0007669"/>
    <property type="project" value="UniProtKB-UniRule"/>
</dbReference>
<reference evidence="13" key="1">
    <citation type="journal article" date="2021" name="PeerJ">
        <title>Extensive microbial diversity within the chicken gut microbiome revealed by metagenomics and culture.</title>
        <authorList>
            <person name="Gilroy R."/>
            <person name="Ravi A."/>
            <person name="Getino M."/>
            <person name="Pursley I."/>
            <person name="Horton D.L."/>
            <person name="Alikhan N.F."/>
            <person name="Baker D."/>
            <person name="Gharbi K."/>
            <person name="Hall N."/>
            <person name="Watson M."/>
            <person name="Adriaenssens E.M."/>
            <person name="Foster-Nyarko E."/>
            <person name="Jarju S."/>
            <person name="Secka A."/>
            <person name="Antonio M."/>
            <person name="Oren A."/>
            <person name="Chaudhuri R.R."/>
            <person name="La Ragione R."/>
            <person name="Hildebrand F."/>
            <person name="Pallen M.J."/>
        </authorList>
    </citation>
    <scope>NUCLEOTIDE SEQUENCE</scope>
    <source>
        <strain evidence="13">ChiGjej4B4-18154</strain>
    </source>
</reference>
<evidence type="ECO:0000256" key="11">
    <source>
        <dbReference type="PIRSR" id="PIRSR037215-2"/>
    </source>
</evidence>
<keyword evidence="5 11" id="KW-0479">Metal-binding</keyword>